<evidence type="ECO:0000259" key="13">
    <source>
        <dbReference type="PROSITE" id="PS50929"/>
    </source>
</evidence>
<dbReference type="InterPro" id="IPR003593">
    <property type="entry name" value="AAA+_ATPase"/>
</dbReference>
<dbReference type="InterPro" id="IPR036640">
    <property type="entry name" value="ABC1_TM_sf"/>
</dbReference>
<evidence type="ECO:0000313" key="15">
    <source>
        <dbReference type="Proteomes" id="UP000290909"/>
    </source>
</evidence>
<dbReference type="PROSITE" id="PS00211">
    <property type="entry name" value="ABC_TRANSPORTER_1"/>
    <property type="match status" value="1"/>
</dbReference>
<evidence type="ECO:0000256" key="4">
    <source>
        <dbReference type="ARBA" id="ARBA00022475"/>
    </source>
</evidence>
<dbReference type="AlphaFoldDB" id="A0A449BIH5"/>
<dbReference type="SUPFAM" id="SSF90123">
    <property type="entry name" value="ABC transporter transmembrane region"/>
    <property type="match status" value="1"/>
</dbReference>
<protein>
    <submittedName>
        <fullName evidence="14">ABC-type multidrug/protein/lipid transport system ATPase component</fullName>
        <ecNumber evidence="14">3.6.3.-</ecNumber>
    </submittedName>
</protein>
<dbReference type="GO" id="GO:0005886">
    <property type="term" value="C:plasma membrane"/>
    <property type="evidence" value="ECO:0007669"/>
    <property type="project" value="UniProtKB-SubCell"/>
</dbReference>
<keyword evidence="7" id="KW-0067">ATP-binding</keyword>
<evidence type="ECO:0000256" key="11">
    <source>
        <dbReference type="SAM" id="Phobius"/>
    </source>
</evidence>
<feature type="region of interest" description="Disordered" evidence="10">
    <location>
        <begin position="1"/>
        <end position="23"/>
    </location>
</feature>
<dbReference type="GO" id="GO:0005524">
    <property type="term" value="F:ATP binding"/>
    <property type="evidence" value="ECO:0007669"/>
    <property type="project" value="UniProtKB-KW"/>
</dbReference>
<dbReference type="CDD" id="cd03254">
    <property type="entry name" value="ABCC_Glucan_exporter_like"/>
    <property type="match status" value="1"/>
</dbReference>
<dbReference type="GO" id="GO:0016887">
    <property type="term" value="F:ATP hydrolysis activity"/>
    <property type="evidence" value="ECO:0007669"/>
    <property type="project" value="InterPro"/>
</dbReference>
<dbReference type="GO" id="GO:0015421">
    <property type="term" value="F:ABC-type oligopeptide transporter activity"/>
    <property type="evidence" value="ECO:0007669"/>
    <property type="project" value="TreeGrafter"/>
</dbReference>
<dbReference type="InterPro" id="IPR003439">
    <property type="entry name" value="ABC_transporter-like_ATP-bd"/>
</dbReference>
<evidence type="ECO:0000256" key="10">
    <source>
        <dbReference type="SAM" id="MobiDB-lite"/>
    </source>
</evidence>
<evidence type="ECO:0000313" key="14">
    <source>
        <dbReference type="EMBL" id="VEU82255.1"/>
    </source>
</evidence>
<organism evidence="14 15">
    <name type="scientific">Acholeplasma hippikon</name>
    <dbReference type="NCBI Taxonomy" id="264636"/>
    <lineage>
        <taxon>Bacteria</taxon>
        <taxon>Bacillati</taxon>
        <taxon>Mycoplasmatota</taxon>
        <taxon>Mollicutes</taxon>
        <taxon>Acholeplasmatales</taxon>
        <taxon>Acholeplasmataceae</taxon>
        <taxon>Acholeplasma</taxon>
    </lineage>
</organism>
<dbReference type="Gene3D" id="3.40.50.300">
    <property type="entry name" value="P-loop containing nucleotide triphosphate hydrolases"/>
    <property type="match status" value="1"/>
</dbReference>
<dbReference type="CDD" id="cd18547">
    <property type="entry name" value="ABC_6TM_Tm288_like"/>
    <property type="match status" value="1"/>
</dbReference>
<dbReference type="InterPro" id="IPR039421">
    <property type="entry name" value="Type_1_exporter"/>
</dbReference>
<dbReference type="InterPro" id="IPR017871">
    <property type="entry name" value="ABC_transporter-like_CS"/>
</dbReference>
<feature type="transmembrane region" description="Helical" evidence="11">
    <location>
        <begin position="43"/>
        <end position="63"/>
    </location>
</feature>
<dbReference type="PROSITE" id="PS50929">
    <property type="entry name" value="ABC_TM1F"/>
    <property type="match status" value="1"/>
</dbReference>
<keyword evidence="14" id="KW-0378">Hydrolase</keyword>
<dbReference type="FunFam" id="1.20.1560.10:FF:000011">
    <property type="entry name" value="Multidrug ABC transporter ATP-binding protein"/>
    <property type="match status" value="1"/>
</dbReference>
<dbReference type="RefSeq" id="WP_035369651.1">
    <property type="nucleotide sequence ID" value="NZ_LR215050.1"/>
</dbReference>
<evidence type="ECO:0000256" key="3">
    <source>
        <dbReference type="ARBA" id="ARBA00022448"/>
    </source>
</evidence>
<dbReference type="InterPro" id="IPR011527">
    <property type="entry name" value="ABC1_TM_dom"/>
</dbReference>
<evidence type="ECO:0000256" key="8">
    <source>
        <dbReference type="ARBA" id="ARBA00022989"/>
    </source>
</evidence>
<keyword evidence="8 11" id="KW-1133">Transmembrane helix</keyword>
<dbReference type="FunFam" id="3.40.50.300:FF:000287">
    <property type="entry name" value="Multidrug ABC transporter ATP-binding protein"/>
    <property type="match status" value="1"/>
</dbReference>
<dbReference type="PANTHER" id="PTHR43394">
    <property type="entry name" value="ATP-DEPENDENT PERMEASE MDL1, MITOCHONDRIAL"/>
    <property type="match status" value="1"/>
</dbReference>
<keyword evidence="15" id="KW-1185">Reference proteome</keyword>
<reference evidence="14 15" key="1">
    <citation type="submission" date="2019-01" db="EMBL/GenBank/DDBJ databases">
        <authorList>
            <consortium name="Pathogen Informatics"/>
        </authorList>
    </citation>
    <scope>NUCLEOTIDE SEQUENCE [LARGE SCALE GENOMIC DNA]</scope>
    <source>
        <strain evidence="14 15">NCTC10172</strain>
    </source>
</reference>
<dbReference type="EMBL" id="LR215050">
    <property type="protein sequence ID" value="VEU82255.1"/>
    <property type="molecule type" value="Genomic_DNA"/>
</dbReference>
<dbReference type="PROSITE" id="PS50893">
    <property type="entry name" value="ABC_TRANSPORTER_2"/>
    <property type="match status" value="1"/>
</dbReference>
<feature type="transmembrane region" description="Helical" evidence="11">
    <location>
        <begin position="170"/>
        <end position="189"/>
    </location>
</feature>
<evidence type="ECO:0000256" key="2">
    <source>
        <dbReference type="ARBA" id="ARBA00005417"/>
    </source>
</evidence>
<dbReference type="SMART" id="SM00382">
    <property type="entry name" value="AAA"/>
    <property type="match status" value="1"/>
</dbReference>
<feature type="domain" description="ABC transporter" evidence="12">
    <location>
        <begin position="371"/>
        <end position="604"/>
    </location>
</feature>
<dbReference type="STRING" id="1408416.GCA_000702765_01079"/>
<keyword evidence="4" id="KW-1003">Cell membrane</keyword>
<dbReference type="Pfam" id="PF00664">
    <property type="entry name" value="ABC_membrane"/>
    <property type="match status" value="1"/>
</dbReference>
<feature type="transmembrane region" description="Helical" evidence="11">
    <location>
        <begin position="195"/>
        <end position="213"/>
    </location>
</feature>
<comment type="subcellular location">
    <subcellularLocation>
        <location evidence="1">Cell membrane</location>
        <topology evidence="1">Multi-pass membrane protein</topology>
    </subcellularLocation>
</comment>
<feature type="domain" description="ABC transmembrane type-1" evidence="13">
    <location>
        <begin position="48"/>
        <end position="337"/>
    </location>
</feature>
<evidence type="ECO:0000259" key="12">
    <source>
        <dbReference type="PROSITE" id="PS50893"/>
    </source>
</evidence>
<evidence type="ECO:0000256" key="9">
    <source>
        <dbReference type="ARBA" id="ARBA00023136"/>
    </source>
</evidence>
<dbReference type="Pfam" id="PF00005">
    <property type="entry name" value="ABC_tran"/>
    <property type="match status" value="1"/>
</dbReference>
<evidence type="ECO:0000256" key="6">
    <source>
        <dbReference type="ARBA" id="ARBA00022741"/>
    </source>
</evidence>
<accession>A0A449BIH5</accession>
<dbReference type="SUPFAM" id="SSF52540">
    <property type="entry name" value="P-loop containing nucleoside triphosphate hydrolases"/>
    <property type="match status" value="1"/>
</dbReference>
<comment type="similarity">
    <text evidence="2">Belongs to the ABC transporter superfamily.</text>
</comment>
<evidence type="ECO:0000256" key="7">
    <source>
        <dbReference type="ARBA" id="ARBA00022840"/>
    </source>
</evidence>
<gene>
    <name evidence="14" type="primary">mldB1_9</name>
    <name evidence="14" type="ORF">NCTC10172_00263</name>
</gene>
<dbReference type="InterPro" id="IPR027417">
    <property type="entry name" value="P-loop_NTPase"/>
</dbReference>
<keyword evidence="6" id="KW-0547">Nucleotide-binding</keyword>
<dbReference type="EC" id="3.6.3.-" evidence="14"/>
<evidence type="ECO:0000256" key="1">
    <source>
        <dbReference type="ARBA" id="ARBA00004651"/>
    </source>
</evidence>
<keyword evidence="9 11" id="KW-0472">Membrane</keyword>
<keyword evidence="3" id="KW-0813">Transport</keyword>
<dbReference type="Proteomes" id="UP000290909">
    <property type="component" value="Chromosome"/>
</dbReference>
<feature type="transmembrane region" description="Helical" evidence="11">
    <location>
        <begin position="94"/>
        <end position="119"/>
    </location>
</feature>
<dbReference type="Gene3D" id="1.20.1560.10">
    <property type="entry name" value="ABC transporter type 1, transmembrane domain"/>
    <property type="match status" value="1"/>
</dbReference>
<dbReference type="PANTHER" id="PTHR43394:SF1">
    <property type="entry name" value="ATP-BINDING CASSETTE SUB-FAMILY B MEMBER 10, MITOCHONDRIAL"/>
    <property type="match status" value="1"/>
</dbReference>
<feature type="transmembrane region" description="Helical" evidence="11">
    <location>
        <begin position="306"/>
        <end position="322"/>
    </location>
</feature>
<keyword evidence="5 11" id="KW-0812">Transmembrane</keyword>
<name>A0A449BIH5_9MOLU</name>
<dbReference type="KEGG" id="ahk:NCTC10172_00263"/>
<evidence type="ECO:0000256" key="5">
    <source>
        <dbReference type="ARBA" id="ARBA00022692"/>
    </source>
</evidence>
<feature type="transmembrane region" description="Helical" evidence="11">
    <location>
        <begin position="277"/>
        <end position="300"/>
    </location>
</feature>
<proteinExistence type="inferred from homology"/>
<sequence>MNNDEQKPRQRTSSHGHGGMGVGEKAKDFKKSFKKLLNYVRTYRAILILAIILAFIGTILNLLGPDMIKTITNEITAGMTDIVNGINIKKIDRIAITLVIFYILGFIFNYIQGFFMVTIGQRVSNKFRKEMAQKINKVPFKYYDTNNIGDILSRFTNDVDTIAQTFAQSFGTLVTAITMFIGSIVMMFYTNWLMALTAILSSVIGFVFMATIIKGSQKHFKTYQGQLGALNGHIEETYTGHTIVKAYNGENEAKEQFETMNRKLFVSGWKAQFFSGLMMPLMSFVGNIGYVAVIIVGALLVSNNKIEFGVVLAFIIYVRLFTQPLSQMAQSMNALQSGTAASERVFEFLEEKELADESHKTKQLTNVKGDVKFDHVKFGYDENKIIIKDFSANIKAGQKVAIVGPTGAGKTTLVNLLMRFYEVNEGSISIDGVDTKELTRENVHNLFGMVLQDTWLFEGTVYENLVFNKKDVDAETVKNICKTVGIHFFINTLPEKYNTILTDKLNLSAGQKQLLTIARAMIQNAPLLIFDEATSSIDTRTEVLIQDAMDALMKGRTSFVIAHRLSTIKNADLILVMKEGDVIESGTHDQLLAANGFYAELYNSQFEEK</sequence>